<reference evidence="6" key="1">
    <citation type="submission" date="2014-03" db="EMBL/GenBank/DDBJ databases">
        <title>Complete genome of Pseudomonas balearica DSM 6083T, a sewage water isolate from an enrichment with 2-methylnaphthalene.</title>
        <authorList>
            <person name="Salva-Serra F."/>
            <person name="Jaen-Luchoro D."/>
            <person name="Busquets A."/>
            <person name="Pena A."/>
            <person name="Gomila M."/>
            <person name="Bosch R."/>
            <person name="Nogales B."/>
            <person name="Garcia-Valdes E."/>
            <person name="Lalucat J."/>
            <person name="Bennasar A."/>
        </authorList>
    </citation>
    <scope>NUCLEOTIDE SEQUENCE [LARGE SCALE GENOMIC DNA]</scope>
    <source>
        <strain evidence="6">DSM 6083</strain>
    </source>
</reference>
<dbReference type="SUPFAM" id="SSF53474">
    <property type="entry name" value="alpha/beta-Hydrolases"/>
    <property type="match status" value="1"/>
</dbReference>
<dbReference type="PANTHER" id="PTHR22946">
    <property type="entry name" value="DIENELACTONE HYDROLASE DOMAIN-CONTAINING PROTEIN-RELATED"/>
    <property type="match status" value="1"/>
</dbReference>
<protein>
    <submittedName>
        <fullName evidence="4">Dienelactone hydrolase</fullName>
    </submittedName>
</protein>
<dbReference type="EMBL" id="FNHO01000006">
    <property type="protein sequence ID" value="SDM57526.1"/>
    <property type="molecule type" value="Genomic_DNA"/>
</dbReference>
<dbReference type="InterPro" id="IPR002925">
    <property type="entry name" value="Dienelactn_hydro"/>
</dbReference>
<reference evidence="5 7" key="2">
    <citation type="submission" date="2016-10" db="EMBL/GenBank/DDBJ databases">
        <authorList>
            <person name="Varghese N."/>
            <person name="Submissions S."/>
        </authorList>
    </citation>
    <scope>NUCLEOTIDE SEQUENCE [LARGE SCALE GENOMIC DNA]</scope>
    <source>
        <strain evidence="5 7">DSM 6083</strain>
    </source>
</reference>
<dbReference type="PANTHER" id="PTHR22946:SF9">
    <property type="entry name" value="POLYKETIDE TRANSFERASE AF380"/>
    <property type="match status" value="1"/>
</dbReference>
<evidence type="ECO:0000256" key="2">
    <source>
        <dbReference type="SAM" id="SignalP"/>
    </source>
</evidence>
<feature type="domain" description="Dienelactone hydrolase" evidence="3">
    <location>
        <begin position="46"/>
        <end position="269"/>
    </location>
</feature>
<evidence type="ECO:0000259" key="3">
    <source>
        <dbReference type="Pfam" id="PF01738"/>
    </source>
</evidence>
<evidence type="ECO:0000313" key="6">
    <source>
        <dbReference type="Proteomes" id="UP000031271"/>
    </source>
</evidence>
<name>A0A8D3Y548_9GAMM</name>
<dbReference type="InterPro" id="IPR029058">
    <property type="entry name" value="AB_hydrolase_fold"/>
</dbReference>
<dbReference type="Pfam" id="PF01738">
    <property type="entry name" value="DLH"/>
    <property type="match status" value="1"/>
</dbReference>
<evidence type="ECO:0000256" key="1">
    <source>
        <dbReference type="ARBA" id="ARBA00022801"/>
    </source>
</evidence>
<keyword evidence="2" id="KW-0732">Signal</keyword>
<feature type="chain" id="PRO_5034641428" evidence="2">
    <location>
        <begin position="26"/>
        <end position="292"/>
    </location>
</feature>
<dbReference type="AlphaFoldDB" id="A0A8D3Y548"/>
<organism evidence="4 6">
    <name type="scientific">Stutzerimonas balearica DSM 6083</name>
    <dbReference type="NCBI Taxonomy" id="1123016"/>
    <lineage>
        <taxon>Bacteria</taxon>
        <taxon>Pseudomonadati</taxon>
        <taxon>Pseudomonadota</taxon>
        <taxon>Gammaproteobacteria</taxon>
        <taxon>Pseudomonadales</taxon>
        <taxon>Pseudomonadaceae</taxon>
        <taxon>Stutzerimonas</taxon>
    </lineage>
</organism>
<dbReference type="KEGG" id="pbm:CL52_19375"/>
<accession>A0A8D3Y548</accession>
<dbReference type="EMBL" id="CP007511">
    <property type="protein sequence ID" value="AJE17101.1"/>
    <property type="molecule type" value="Genomic_DNA"/>
</dbReference>
<keyword evidence="7" id="KW-1185">Reference proteome</keyword>
<proteinExistence type="predicted"/>
<evidence type="ECO:0000313" key="4">
    <source>
        <dbReference type="EMBL" id="AJE17101.1"/>
    </source>
</evidence>
<evidence type="ECO:0000313" key="7">
    <source>
        <dbReference type="Proteomes" id="UP000182276"/>
    </source>
</evidence>
<dbReference type="Gene3D" id="3.40.50.1820">
    <property type="entry name" value="alpha/beta hydrolase"/>
    <property type="match status" value="1"/>
</dbReference>
<sequence>MTKLFVLMSSFFSLALLAFSPLSLAQPHSVQLRASEPHVGRSLMLEGELFRPEGEGPFPAIVLMHGCGGWQPAVRQGLRAHADYLREQGFVVLNLDSFGPRHYGGGKLCSNNPALYEALNYRTHDAFDAMRYLAGQDFVAADNIFLMGQSNGGAVAIRAAKRSAAQRYGQGEPAFRGVVAYYPWCGELGRSRVELGAPLLILAGGRDNWVPARECLGVRGEGAPLDVKVYPNAVHSFDLDLPPQSFAGKRIGGDPVATADSRTRMLRFLVGNLTPAQQLAYAARHGREVASN</sequence>
<reference evidence="4 6" key="3">
    <citation type="journal article" name="Genome Announc.">
        <title>Complete Genome Sequence of Pseudomonas balearica DSM 6083T.</title>
        <authorList>
            <person name="Bennasar-Figueras A."/>
            <person name="Salva-Serra F."/>
            <person name="Jaen-Luchoro D."/>
            <person name="Segui C."/>
            <person name="Aliaga F."/>
            <person name="Busquets A."/>
            <person name="Gomila M."/>
            <person name="Moore E.R."/>
            <person name="Lalucat J."/>
        </authorList>
    </citation>
    <scope>NUCLEOTIDE SEQUENCE [LARGE SCALE GENOMIC DNA]</scope>
    <source>
        <strain evidence="6">DSM 6083</strain>
        <strain evidence="4">DSM6083</strain>
    </source>
</reference>
<evidence type="ECO:0000313" key="5">
    <source>
        <dbReference type="EMBL" id="SDM57526.1"/>
    </source>
</evidence>
<dbReference type="InterPro" id="IPR050261">
    <property type="entry name" value="FrsA_esterase"/>
</dbReference>
<dbReference type="Proteomes" id="UP000182276">
    <property type="component" value="Unassembled WGS sequence"/>
</dbReference>
<feature type="signal peptide" evidence="2">
    <location>
        <begin position="1"/>
        <end position="25"/>
    </location>
</feature>
<dbReference type="GO" id="GO:0052689">
    <property type="term" value="F:carboxylic ester hydrolase activity"/>
    <property type="evidence" value="ECO:0007669"/>
    <property type="project" value="UniProtKB-ARBA"/>
</dbReference>
<keyword evidence="1 4" id="KW-0378">Hydrolase</keyword>
<gene>
    <name evidence="4" type="ORF">CL52_19375</name>
    <name evidence="5" type="ORF">SAMN05660875_10642</name>
</gene>
<dbReference type="Proteomes" id="UP000031271">
    <property type="component" value="Chromosome"/>
</dbReference>